<reference evidence="1 2" key="1">
    <citation type="submission" date="2021-06" db="EMBL/GenBank/DDBJ databases">
        <title>Caerostris extrusa draft genome.</title>
        <authorList>
            <person name="Kono N."/>
            <person name="Arakawa K."/>
        </authorList>
    </citation>
    <scope>NUCLEOTIDE SEQUENCE [LARGE SCALE GENOMIC DNA]</scope>
</reference>
<dbReference type="AlphaFoldDB" id="A0AAV4XPD0"/>
<evidence type="ECO:0000313" key="2">
    <source>
        <dbReference type="Proteomes" id="UP001054945"/>
    </source>
</evidence>
<proteinExistence type="predicted"/>
<gene>
    <name evidence="1" type="ORF">CEXT_635481</name>
</gene>
<keyword evidence="2" id="KW-1185">Reference proteome</keyword>
<comment type="caution">
    <text evidence="1">The sequence shown here is derived from an EMBL/GenBank/DDBJ whole genome shotgun (WGS) entry which is preliminary data.</text>
</comment>
<organism evidence="1 2">
    <name type="scientific">Caerostris extrusa</name>
    <name type="common">Bark spider</name>
    <name type="synonym">Caerostris bankana</name>
    <dbReference type="NCBI Taxonomy" id="172846"/>
    <lineage>
        <taxon>Eukaryota</taxon>
        <taxon>Metazoa</taxon>
        <taxon>Ecdysozoa</taxon>
        <taxon>Arthropoda</taxon>
        <taxon>Chelicerata</taxon>
        <taxon>Arachnida</taxon>
        <taxon>Araneae</taxon>
        <taxon>Araneomorphae</taxon>
        <taxon>Entelegynae</taxon>
        <taxon>Araneoidea</taxon>
        <taxon>Araneidae</taxon>
        <taxon>Caerostris</taxon>
    </lineage>
</organism>
<sequence>MEDPNKSPCIEEEEDSHFADLIIRSQFIRGVKKRLSSRNTRTYSASFSAPFRMEGSGRTIRLGGSSPFYSRIRAPHFSLARFSSSAERRRWRKFVTHLLPTCTFMKVC</sequence>
<dbReference type="EMBL" id="BPLR01018019">
    <property type="protein sequence ID" value="GIY96203.1"/>
    <property type="molecule type" value="Genomic_DNA"/>
</dbReference>
<evidence type="ECO:0000313" key="1">
    <source>
        <dbReference type="EMBL" id="GIY96203.1"/>
    </source>
</evidence>
<name>A0AAV4XPD0_CAEEX</name>
<dbReference type="Proteomes" id="UP001054945">
    <property type="component" value="Unassembled WGS sequence"/>
</dbReference>
<protein>
    <submittedName>
        <fullName evidence="1">Uncharacterized protein</fullName>
    </submittedName>
</protein>
<accession>A0AAV4XPD0</accession>